<reference evidence="2" key="1">
    <citation type="submission" date="2022-07" db="EMBL/GenBank/DDBJ databases">
        <title>Genome Sequence of Leucocoprinus birnbaumii.</title>
        <authorList>
            <person name="Buettner E."/>
        </authorList>
    </citation>
    <scope>NUCLEOTIDE SEQUENCE</scope>
    <source>
        <strain evidence="2">VT141</strain>
    </source>
</reference>
<sequence>MRFSVFTLTIVAFLLSQVSAEESSKVKHCNAKKVRNPGVFFNILTFQKSDHRALGFDYFTIALSSRISLLRPLIKGIGGTCYKGETGICPL</sequence>
<dbReference type="AlphaFoldDB" id="A0AAD5W635"/>
<accession>A0AAD5W635</accession>
<dbReference type="EMBL" id="JANIEX010000033">
    <property type="protein sequence ID" value="KAJ3575579.1"/>
    <property type="molecule type" value="Genomic_DNA"/>
</dbReference>
<keyword evidence="1" id="KW-0732">Signal</keyword>
<protein>
    <submittedName>
        <fullName evidence="2">Uncharacterized protein</fullName>
    </submittedName>
</protein>
<proteinExistence type="predicted"/>
<evidence type="ECO:0000256" key="1">
    <source>
        <dbReference type="SAM" id="SignalP"/>
    </source>
</evidence>
<dbReference type="Proteomes" id="UP001213000">
    <property type="component" value="Unassembled WGS sequence"/>
</dbReference>
<keyword evidence="3" id="KW-1185">Reference proteome</keyword>
<evidence type="ECO:0000313" key="2">
    <source>
        <dbReference type="EMBL" id="KAJ3575579.1"/>
    </source>
</evidence>
<organism evidence="2 3">
    <name type="scientific">Leucocoprinus birnbaumii</name>
    <dbReference type="NCBI Taxonomy" id="56174"/>
    <lineage>
        <taxon>Eukaryota</taxon>
        <taxon>Fungi</taxon>
        <taxon>Dikarya</taxon>
        <taxon>Basidiomycota</taxon>
        <taxon>Agaricomycotina</taxon>
        <taxon>Agaricomycetes</taxon>
        <taxon>Agaricomycetidae</taxon>
        <taxon>Agaricales</taxon>
        <taxon>Agaricineae</taxon>
        <taxon>Agaricaceae</taxon>
        <taxon>Leucocoprinus</taxon>
    </lineage>
</organism>
<comment type="caution">
    <text evidence="2">The sequence shown here is derived from an EMBL/GenBank/DDBJ whole genome shotgun (WGS) entry which is preliminary data.</text>
</comment>
<evidence type="ECO:0000313" key="3">
    <source>
        <dbReference type="Proteomes" id="UP001213000"/>
    </source>
</evidence>
<gene>
    <name evidence="2" type="ORF">NP233_g1022</name>
</gene>
<name>A0AAD5W635_9AGAR</name>
<feature type="signal peptide" evidence="1">
    <location>
        <begin position="1"/>
        <end position="20"/>
    </location>
</feature>
<feature type="chain" id="PRO_5042141493" evidence="1">
    <location>
        <begin position="21"/>
        <end position="91"/>
    </location>
</feature>